<feature type="region of interest" description="Disordered" evidence="1">
    <location>
        <begin position="43"/>
        <end position="70"/>
    </location>
</feature>
<name>A0A1G4MI53_LACFM</name>
<protein>
    <submittedName>
        <fullName evidence="3">LAFE_0G12398g1_1</fullName>
    </submittedName>
</protein>
<feature type="compositionally biased region" description="Low complexity" evidence="1">
    <location>
        <begin position="53"/>
        <end position="64"/>
    </location>
</feature>
<feature type="transmembrane region" description="Helical" evidence="2">
    <location>
        <begin position="89"/>
        <end position="109"/>
    </location>
</feature>
<keyword evidence="2" id="KW-0472">Membrane</keyword>
<proteinExistence type="predicted"/>
<dbReference type="Proteomes" id="UP000190831">
    <property type="component" value="Chromosome G"/>
</dbReference>
<keyword evidence="4" id="KW-1185">Reference proteome</keyword>
<keyword evidence="2" id="KW-1133">Transmembrane helix</keyword>
<dbReference type="OrthoDB" id="4060403at2759"/>
<feature type="transmembrane region" description="Helical" evidence="2">
    <location>
        <begin position="206"/>
        <end position="225"/>
    </location>
</feature>
<dbReference type="OMA" id="RYKGVHR"/>
<evidence type="ECO:0000256" key="2">
    <source>
        <dbReference type="SAM" id="Phobius"/>
    </source>
</evidence>
<evidence type="ECO:0000313" key="4">
    <source>
        <dbReference type="Proteomes" id="UP000190831"/>
    </source>
</evidence>
<evidence type="ECO:0000256" key="1">
    <source>
        <dbReference type="SAM" id="MobiDB-lite"/>
    </source>
</evidence>
<dbReference type="AlphaFoldDB" id="A0A1G4MI53"/>
<reference evidence="3 4" key="1">
    <citation type="submission" date="2016-03" db="EMBL/GenBank/DDBJ databases">
        <authorList>
            <person name="Devillers H."/>
        </authorList>
    </citation>
    <scope>NUCLEOTIDE SEQUENCE [LARGE SCALE GENOMIC DNA]</scope>
    <source>
        <strain evidence="3">CBS 6772</strain>
    </source>
</reference>
<evidence type="ECO:0000313" key="3">
    <source>
        <dbReference type="EMBL" id="SCW03525.1"/>
    </source>
</evidence>
<organism evidence="3 4">
    <name type="scientific">Lachancea fermentati</name>
    <name type="common">Zygosaccharomyces fermentati</name>
    <dbReference type="NCBI Taxonomy" id="4955"/>
    <lineage>
        <taxon>Eukaryota</taxon>
        <taxon>Fungi</taxon>
        <taxon>Dikarya</taxon>
        <taxon>Ascomycota</taxon>
        <taxon>Saccharomycotina</taxon>
        <taxon>Saccharomycetes</taxon>
        <taxon>Saccharomycetales</taxon>
        <taxon>Saccharomycetaceae</taxon>
        <taxon>Lachancea</taxon>
    </lineage>
</organism>
<keyword evidence="2" id="KW-0812">Transmembrane</keyword>
<sequence>MSNRTVEDLDLFDQYVREVDGQDYDDDVEILREVELHLQTYHNGRHRQRQEGPQQPLPNVNVNPHGRNQPQWPPFIQRRRYLRLLIQNLLMLDHLLIVVLFPFSVYNILRVLFCEVTFSENDFLPMIAYYCKAIKIRSTEGYSFLLQRHGMGLLGKFNNIVIYYTLPAFQWINTKLQIGNIADTAYSIMVKIFTVALYTFYGVGASTYLCFATFFFTLCIMITFFRRYKGVERIMSHLYQTTNGVF</sequence>
<accession>A0A1G4MI53</accession>
<gene>
    <name evidence="3" type="ORF">LAFE_0G12398G</name>
</gene>
<dbReference type="EMBL" id="LT598486">
    <property type="protein sequence ID" value="SCW03525.1"/>
    <property type="molecule type" value="Genomic_DNA"/>
</dbReference>